<proteinExistence type="predicted"/>
<reference evidence="2" key="1">
    <citation type="submission" date="2020-11" db="EMBL/GenBank/DDBJ databases">
        <authorList>
            <consortium name="DOE Joint Genome Institute"/>
            <person name="Ahrendt S."/>
            <person name="Riley R."/>
            <person name="Andreopoulos W."/>
            <person name="Labutti K."/>
            <person name="Pangilinan J."/>
            <person name="Ruiz-Duenas F.J."/>
            <person name="Barrasa J.M."/>
            <person name="Sanchez-Garcia M."/>
            <person name="Camarero S."/>
            <person name="Miyauchi S."/>
            <person name="Serrano A."/>
            <person name="Linde D."/>
            <person name="Babiker R."/>
            <person name="Drula E."/>
            <person name="Ayuso-Fernandez I."/>
            <person name="Pacheco R."/>
            <person name="Padilla G."/>
            <person name="Ferreira P."/>
            <person name="Barriuso J."/>
            <person name="Kellner H."/>
            <person name="Castanera R."/>
            <person name="Alfaro M."/>
            <person name="Ramirez L."/>
            <person name="Pisabarro A.G."/>
            <person name="Kuo A."/>
            <person name="Tritt A."/>
            <person name="Lipzen A."/>
            <person name="He G."/>
            <person name="Yan M."/>
            <person name="Ng V."/>
            <person name="Cullen D."/>
            <person name="Martin F."/>
            <person name="Rosso M.-N."/>
            <person name="Henrissat B."/>
            <person name="Hibbett D."/>
            <person name="Martinez A.T."/>
            <person name="Grigoriev I.V."/>
        </authorList>
    </citation>
    <scope>NUCLEOTIDE SEQUENCE</scope>
    <source>
        <strain evidence="2">ATCC 90797</strain>
    </source>
</reference>
<protein>
    <submittedName>
        <fullName evidence="2">Uncharacterized protein</fullName>
    </submittedName>
</protein>
<evidence type="ECO:0000313" key="2">
    <source>
        <dbReference type="EMBL" id="KAF9496502.1"/>
    </source>
</evidence>
<evidence type="ECO:0000256" key="1">
    <source>
        <dbReference type="SAM" id="MobiDB-lite"/>
    </source>
</evidence>
<feature type="region of interest" description="Disordered" evidence="1">
    <location>
        <begin position="332"/>
        <end position="366"/>
    </location>
</feature>
<feature type="compositionally biased region" description="Pro residues" evidence="1">
    <location>
        <begin position="356"/>
        <end position="366"/>
    </location>
</feature>
<accession>A0A9P5ZZX2</accession>
<name>A0A9P5ZZX2_PLEER</name>
<evidence type="ECO:0000313" key="3">
    <source>
        <dbReference type="Proteomes" id="UP000807025"/>
    </source>
</evidence>
<dbReference type="AlphaFoldDB" id="A0A9P5ZZX2"/>
<feature type="compositionally biased region" description="Low complexity" evidence="1">
    <location>
        <begin position="341"/>
        <end position="355"/>
    </location>
</feature>
<keyword evidence="3" id="KW-1185">Reference proteome</keyword>
<comment type="caution">
    <text evidence="2">The sequence shown here is derived from an EMBL/GenBank/DDBJ whole genome shotgun (WGS) entry which is preliminary data.</text>
</comment>
<gene>
    <name evidence="2" type="ORF">BDN71DRAFT_1352836</name>
</gene>
<feature type="region of interest" description="Disordered" evidence="1">
    <location>
        <begin position="236"/>
        <end position="272"/>
    </location>
</feature>
<feature type="region of interest" description="Disordered" evidence="1">
    <location>
        <begin position="198"/>
        <end position="221"/>
    </location>
</feature>
<feature type="non-terminal residue" evidence="2">
    <location>
        <position position="406"/>
    </location>
</feature>
<feature type="compositionally biased region" description="Acidic residues" evidence="1">
    <location>
        <begin position="201"/>
        <end position="216"/>
    </location>
</feature>
<organism evidence="2 3">
    <name type="scientific">Pleurotus eryngii</name>
    <name type="common">Boletus of the steppes</name>
    <dbReference type="NCBI Taxonomy" id="5323"/>
    <lineage>
        <taxon>Eukaryota</taxon>
        <taxon>Fungi</taxon>
        <taxon>Dikarya</taxon>
        <taxon>Basidiomycota</taxon>
        <taxon>Agaricomycotina</taxon>
        <taxon>Agaricomycetes</taxon>
        <taxon>Agaricomycetidae</taxon>
        <taxon>Agaricales</taxon>
        <taxon>Pleurotineae</taxon>
        <taxon>Pleurotaceae</taxon>
        <taxon>Pleurotus</taxon>
    </lineage>
</organism>
<sequence length="406" mass="45940">MPMIGERGAPPLFKGSHEKITSFLKKYNTLCTHYSITRSADKCERILDYCSDKVSVLVEALPGFCQSSWKILQAEMEKHFDADYKEKRNTTSKLAKHTNYWSTKKIKSLTKWKKYERRFISKSGWLRKTDKITEDLEATYFWLGIHPDTCQKIENRLLARHPHISVKKAFPMALVSEIAQEIFERDCFKYNLIDVGSDSENSLDSDSDLDSSDSSDDEKRAQARIKALKAQKLVKSKSKKAKAHDLDSDPIMEKVSSPKEYGNQKYRTNPPEDEVEGLIKKISQMNLNDPEYSTTYYRAFCLDEHIAKVCAPPNVGHRLPIGNPPPPCNRFLPPIPPMPPRVNSSSLPSASNPNPNTNPVPPPNVAPRPPMTCNGCGEQEHGIARCGPVTDLLNRRVIARTPEGRI</sequence>
<dbReference type="Proteomes" id="UP000807025">
    <property type="component" value="Unassembled WGS sequence"/>
</dbReference>
<dbReference type="EMBL" id="MU154552">
    <property type="protein sequence ID" value="KAF9496502.1"/>
    <property type="molecule type" value="Genomic_DNA"/>
</dbReference>
<dbReference type="OrthoDB" id="3016331at2759"/>